<dbReference type="Proteomes" id="UP001139646">
    <property type="component" value="Unassembled WGS sequence"/>
</dbReference>
<name>A0ABS9X284_9GAMM</name>
<evidence type="ECO:0000313" key="2">
    <source>
        <dbReference type="EMBL" id="MCI2283571.1"/>
    </source>
</evidence>
<organism evidence="2 3">
    <name type="scientific">Colwellia maritima</name>
    <dbReference type="NCBI Taxonomy" id="2912588"/>
    <lineage>
        <taxon>Bacteria</taxon>
        <taxon>Pseudomonadati</taxon>
        <taxon>Pseudomonadota</taxon>
        <taxon>Gammaproteobacteria</taxon>
        <taxon>Alteromonadales</taxon>
        <taxon>Colwelliaceae</taxon>
        <taxon>Colwellia</taxon>
    </lineage>
</organism>
<evidence type="ECO:0000313" key="3">
    <source>
        <dbReference type="Proteomes" id="UP001139646"/>
    </source>
</evidence>
<comment type="caution">
    <text evidence="2">The sequence shown here is derived from an EMBL/GenBank/DDBJ whole genome shotgun (WGS) entry which is preliminary data.</text>
</comment>
<sequence>MIINEGGNVAHYSSLNNLANILHDKQLRLGSIKNLDDPRESSCDWVSDIGHGSGESENEIKSRREAHEIKETLEIN</sequence>
<evidence type="ECO:0000256" key="1">
    <source>
        <dbReference type="SAM" id="MobiDB-lite"/>
    </source>
</evidence>
<dbReference type="RefSeq" id="WP_242285158.1">
    <property type="nucleotide sequence ID" value="NZ_JAKKSL010000001.1"/>
</dbReference>
<proteinExistence type="predicted"/>
<reference evidence="2" key="1">
    <citation type="submission" date="2022-01" db="EMBL/GenBank/DDBJ databases">
        <title>Colwellia maritima, isolated from seawater.</title>
        <authorList>
            <person name="Kristyanto S."/>
            <person name="Jung J."/>
            <person name="Jeon C.O."/>
        </authorList>
    </citation>
    <scope>NUCLEOTIDE SEQUENCE</scope>
    <source>
        <strain evidence="2">MSW7</strain>
    </source>
</reference>
<accession>A0ABS9X284</accession>
<keyword evidence="3" id="KW-1185">Reference proteome</keyword>
<feature type="region of interest" description="Disordered" evidence="1">
    <location>
        <begin position="46"/>
        <end position="76"/>
    </location>
</feature>
<feature type="compositionally biased region" description="Basic and acidic residues" evidence="1">
    <location>
        <begin position="58"/>
        <end position="76"/>
    </location>
</feature>
<gene>
    <name evidence="2" type="ORF">L3081_09450</name>
</gene>
<dbReference type="EMBL" id="JAKKSL010000001">
    <property type="protein sequence ID" value="MCI2283571.1"/>
    <property type="molecule type" value="Genomic_DNA"/>
</dbReference>
<protein>
    <submittedName>
        <fullName evidence="2">Uncharacterized protein</fullName>
    </submittedName>
</protein>